<comment type="subcellular location">
    <subcellularLocation>
        <location evidence="3">Nucleus</location>
    </subcellularLocation>
</comment>
<feature type="compositionally biased region" description="Low complexity" evidence="4">
    <location>
        <begin position="18"/>
        <end position="30"/>
    </location>
</feature>
<dbReference type="RefSeq" id="XP_033586539.1">
    <property type="nucleotide sequence ID" value="XM_033734494.1"/>
</dbReference>
<reference evidence="5" key="1">
    <citation type="journal article" date="2020" name="Stud. Mycol.">
        <title>101 Dothideomycetes genomes: a test case for predicting lifestyles and emergence of pathogens.</title>
        <authorList>
            <person name="Haridas S."/>
            <person name="Albert R."/>
            <person name="Binder M."/>
            <person name="Bloem J."/>
            <person name="Labutti K."/>
            <person name="Salamov A."/>
            <person name="Andreopoulos B."/>
            <person name="Baker S."/>
            <person name="Barry K."/>
            <person name="Bills G."/>
            <person name="Bluhm B."/>
            <person name="Cannon C."/>
            <person name="Castanera R."/>
            <person name="Culley D."/>
            <person name="Daum C."/>
            <person name="Ezra D."/>
            <person name="Gonzalez J."/>
            <person name="Henrissat B."/>
            <person name="Kuo A."/>
            <person name="Liang C."/>
            <person name="Lipzen A."/>
            <person name="Lutzoni F."/>
            <person name="Magnuson J."/>
            <person name="Mondo S."/>
            <person name="Nolan M."/>
            <person name="Ohm R."/>
            <person name="Pangilinan J."/>
            <person name="Park H.-J."/>
            <person name="Ramirez L."/>
            <person name="Alfaro M."/>
            <person name="Sun H."/>
            <person name="Tritt A."/>
            <person name="Yoshinaga Y."/>
            <person name="Zwiers L.-H."/>
            <person name="Turgeon B."/>
            <person name="Goodwin S."/>
            <person name="Spatafora J."/>
            <person name="Crous P."/>
            <person name="Grigoriev I."/>
        </authorList>
    </citation>
    <scope>NUCLEOTIDE SEQUENCE</scope>
    <source>
        <strain evidence="5">CBS 113389</strain>
    </source>
</reference>
<name>A0A6A6PIX5_9PEZI</name>
<dbReference type="OrthoDB" id="307488at2759"/>
<dbReference type="GO" id="GO:0008157">
    <property type="term" value="F:protein phosphatase 1 binding"/>
    <property type="evidence" value="ECO:0007669"/>
    <property type="project" value="TreeGrafter"/>
</dbReference>
<dbReference type="GeneID" id="54475496"/>
<dbReference type="PANTHER" id="PTHR20835">
    <property type="entry name" value="E3 UBIQUITIN-PROTEIN LIGASE PPP1R11-RELATED"/>
    <property type="match status" value="1"/>
</dbReference>
<evidence type="ECO:0000256" key="1">
    <source>
        <dbReference type="ARBA" id="ARBA00003401"/>
    </source>
</evidence>
<proteinExistence type="inferred from homology"/>
<organism evidence="5 6">
    <name type="scientific">Neohortaea acidophila</name>
    <dbReference type="NCBI Taxonomy" id="245834"/>
    <lineage>
        <taxon>Eukaryota</taxon>
        <taxon>Fungi</taxon>
        <taxon>Dikarya</taxon>
        <taxon>Ascomycota</taxon>
        <taxon>Pezizomycotina</taxon>
        <taxon>Dothideomycetes</taxon>
        <taxon>Dothideomycetidae</taxon>
        <taxon>Mycosphaerellales</taxon>
        <taxon>Teratosphaeriaceae</taxon>
        <taxon>Neohortaea</taxon>
    </lineage>
</organism>
<evidence type="ECO:0000256" key="4">
    <source>
        <dbReference type="SAM" id="MobiDB-lite"/>
    </source>
</evidence>
<dbReference type="EMBL" id="MU001640">
    <property type="protein sequence ID" value="KAF2479969.1"/>
    <property type="molecule type" value="Genomic_DNA"/>
</dbReference>
<protein>
    <recommendedName>
        <fullName evidence="3">Type 1 phosphatases regulator</fullName>
    </recommendedName>
</protein>
<evidence type="ECO:0000256" key="2">
    <source>
        <dbReference type="ARBA" id="ARBA00005605"/>
    </source>
</evidence>
<sequence length="154" mass="16574">MSNTNRPALRTRPANSGTATPTTTQTIVQTDAGPSIPIPALRLRAEPEEQRRIQWADDVVDNEGMGKKSSKVCCIYHKPKEPGDSDSSDSDSSSEDDEPDLSRAQKAGGGKGRGRRHDHGRDDGCADGSGKGKQRKASPNAYERQPTTKSKKEG</sequence>
<feature type="compositionally biased region" description="Basic and acidic residues" evidence="4">
    <location>
        <begin position="43"/>
        <end position="55"/>
    </location>
</feature>
<evidence type="ECO:0000313" key="5">
    <source>
        <dbReference type="EMBL" id="KAF2479969.1"/>
    </source>
</evidence>
<gene>
    <name evidence="5" type="ORF">BDY17DRAFT_302991</name>
</gene>
<dbReference type="GO" id="GO:0005634">
    <property type="term" value="C:nucleus"/>
    <property type="evidence" value="ECO:0007669"/>
    <property type="project" value="UniProtKB-SubCell"/>
</dbReference>
<keyword evidence="6" id="KW-1185">Reference proteome</keyword>
<comment type="similarity">
    <text evidence="2 3">Belongs to the YPI1 family.</text>
</comment>
<feature type="region of interest" description="Disordered" evidence="4">
    <location>
        <begin position="1"/>
        <end position="154"/>
    </location>
</feature>
<comment type="function">
    <text evidence="1 3">Regulator of type 1 phosphatases which maintains protein phosphatase activity under strict control.</text>
</comment>
<dbReference type="Pfam" id="PF07491">
    <property type="entry name" value="PPI_Ypi1"/>
    <property type="match status" value="1"/>
</dbReference>
<evidence type="ECO:0000313" key="6">
    <source>
        <dbReference type="Proteomes" id="UP000799767"/>
    </source>
</evidence>
<keyword evidence="3" id="KW-0539">Nucleus</keyword>
<dbReference type="PANTHER" id="PTHR20835:SF0">
    <property type="entry name" value="E3 UBIQUITIN-PROTEIN LIGASE PPP1R11"/>
    <property type="match status" value="1"/>
</dbReference>
<accession>A0A6A6PIX5</accession>
<dbReference type="GO" id="GO:0004865">
    <property type="term" value="F:protein serine/threonine phosphatase inhibitor activity"/>
    <property type="evidence" value="ECO:0007669"/>
    <property type="project" value="UniProtKB-UniRule"/>
</dbReference>
<feature type="compositionally biased region" description="Acidic residues" evidence="4">
    <location>
        <begin position="84"/>
        <end position="99"/>
    </location>
</feature>
<dbReference type="Proteomes" id="UP000799767">
    <property type="component" value="Unassembled WGS sequence"/>
</dbReference>
<dbReference type="AlphaFoldDB" id="A0A6A6PIX5"/>
<dbReference type="InterPro" id="IPR011107">
    <property type="entry name" value="PPI_Ypi1"/>
</dbReference>
<evidence type="ECO:0000256" key="3">
    <source>
        <dbReference type="RuleBase" id="RU367162"/>
    </source>
</evidence>